<dbReference type="InterPro" id="IPR036291">
    <property type="entry name" value="NAD(P)-bd_dom_sf"/>
</dbReference>
<organism evidence="1 2">
    <name type="scientific">Tritonibacter multivorans</name>
    <dbReference type="NCBI Taxonomy" id="928856"/>
    <lineage>
        <taxon>Bacteria</taxon>
        <taxon>Pseudomonadati</taxon>
        <taxon>Pseudomonadota</taxon>
        <taxon>Alphaproteobacteria</taxon>
        <taxon>Rhodobacterales</taxon>
        <taxon>Paracoccaceae</taxon>
        <taxon>Tritonibacter</taxon>
    </lineage>
</organism>
<dbReference type="GO" id="GO:0005737">
    <property type="term" value="C:cytoplasm"/>
    <property type="evidence" value="ECO:0007669"/>
    <property type="project" value="TreeGrafter"/>
</dbReference>
<reference evidence="1 2" key="1">
    <citation type="submission" date="2015-09" db="EMBL/GenBank/DDBJ databases">
        <authorList>
            <consortium name="Swine Surveillance"/>
        </authorList>
    </citation>
    <scope>NUCLEOTIDE SEQUENCE [LARGE SCALE GENOMIC DNA]</scope>
    <source>
        <strain evidence="1 2">CECT 7557</strain>
    </source>
</reference>
<dbReference type="SUPFAM" id="SSF51735">
    <property type="entry name" value="NAD(P)-binding Rossmann-fold domains"/>
    <property type="match status" value="1"/>
</dbReference>
<keyword evidence="2" id="KW-1185">Reference proteome</keyword>
<proteinExistence type="predicted"/>
<dbReference type="GO" id="GO:0016491">
    <property type="term" value="F:oxidoreductase activity"/>
    <property type="evidence" value="ECO:0007669"/>
    <property type="project" value="TreeGrafter"/>
</dbReference>
<dbReference type="AlphaFoldDB" id="A0A0P1GRA6"/>
<accession>A0A0P1GRA6</accession>
<name>A0A0P1GRA6_9RHOB</name>
<dbReference type="STRING" id="928856.SAMN04488049_107135"/>
<dbReference type="EMBL" id="CYSD01000021">
    <property type="protein sequence ID" value="CUH77712.1"/>
    <property type="molecule type" value="Genomic_DNA"/>
</dbReference>
<dbReference type="PRINTS" id="PR00081">
    <property type="entry name" value="GDHRDH"/>
</dbReference>
<dbReference type="InterPro" id="IPR051468">
    <property type="entry name" value="Fungal_SecMetab_SDRs"/>
</dbReference>
<dbReference type="Proteomes" id="UP000052022">
    <property type="component" value="Unassembled WGS sequence"/>
</dbReference>
<dbReference type="Pfam" id="PF00106">
    <property type="entry name" value="adh_short"/>
    <property type="match status" value="1"/>
</dbReference>
<evidence type="ECO:0000313" key="1">
    <source>
        <dbReference type="EMBL" id="CUH77712.1"/>
    </source>
</evidence>
<gene>
    <name evidence="1" type="primary">csgA_2</name>
    <name evidence="1" type="ORF">TRM7557_01512</name>
</gene>
<protein>
    <submittedName>
        <fullName evidence="1">C signal</fullName>
    </submittedName>
</protein>
<dbReference type="RefSeq" id="WP_058289603.1">
    <property type="nucleotide sequence ID" value="NZ_CYSD01000021.1"/>
</dbReference>
<dbReference type="PANTHER" id="PTHR43544">
    <property type="entry name" value="SHORT-CHAIN DEHYDROGENASE/REDUCTASE"/>
    <property type="match status" value="1"/>
</dbReference>
<dbReference type="Gene3D" id="3.40.50.720">
    <property type="entry name" value="NAD(P)-binding Rossmann-like Domain"/>
    <property type="match status" value="1"/>
</dbReference>
<sequence>MSTAVIFGASGGIGAALVDTFSKDPQWSEVHAVARTPKVGQPRAHKVVDHQADITQEDQLAQLARVLPAPDLVLIATGMLSDGADLRPEKTLKQQQMDSFERLFRINTFGPGLVAKHLIPRMPRDRRTVFAALSARVGSIGDNRLGGWHAYRASKAALNMLLRCYAIEMTRWNPQSICVGLHPGTVKTDLSAPFRGNVTADTLQEPAQSAAHLKSVIDSLSEDHTGQMFDWAGKPIPF</sequence>
<dbReference type="PANTHER" id="PTHR43544:SF12">
    <property type="entry name" value="NAD(P)-BINDING ROSSMANN-FOLD SUPERFAMILY PROTEIN"/>
    <property type="match status" value="1"/>
</dbReference>
<evidence type="ECO:0000313" key="2">
    <source>
        <dbReference type="Proteomes" id="UP000052022"/>
    </source>
</evidence>
<dbReference type="OrthoDB" id="9785826at2"/>
<dbReference type="InterPro" id="IPR002347">
    <property type="entry name" value="SDR_fam"/>
</dbReference>